<comment type="catalytic activity">
    <reaction evidence="19 20">
        <text>UDP-N-acetyl-alpha-D-muramate + NADP(+) = UDP-N-acetyl-3-O-(1-carboxyvinyl)-alpha-D-glucosamine + NADPH + H(+)</text>
        <dbReference type="Rhea" id="RHEA:12248"/>
        <dbReference type="ChEBI" id="CHEBI:15378"/>
        <dbReference type="ChEBI" id="CHEBI:57783"/>
        <dbReference type="ChEBI" id="CHEBI:58349"/>
        <dbReference type="ChEBI" id="CHEBI:68483"/>
        <dbReference type="ChEBI" id="CHEBI:70757"/>
        <dbReference type="EC" id="1.3.1.98"/>
    </reaction>
</comment>
<dbReference type="PROSITE" id="PS51387">
    <property type="entry name" value="FAD_PCMH"/>
    <property type="match status" value="1"/>
</dbReference>
<dbReference type="InterPro" id="IPR011601">
    <property type="entry name" value="MurB_C"/>
</dbReference>
<dbReference type="AlphaFoldDB" id="A0A432Z371"/>
<dbReference type="NCBIfam" id="NF000755">
    <property type="entry name" value="PRK00046.1"/>
    <property type="match status" value="1"/>
</dbReference>
<comment type="cofactor">
    <cofactor evidence="1 20">
        <name>FAD</name>
        <dbReference type="ChEBI" id="CHEBI:57692"/>
    </cofactor>
</comment>
<name>A0A432Z371_9GAMM</name>
<dbReference type="PANTHER" id="PTHR21071">
    <property type="entry name" value="UDP-N-ACETYLENOLPYRUVOYLGLUCOSAMINE REDUCTASE"/>
    <property type="match status" value="1"/>
</dbReference>
<dbReference type="InterPro" id="IPR016169">
    <property type="entry name" value="FAD-bd_PCMH_sub2"/>
</dbReference>
<dbReference type="HAMAP" id="MF_00037">
    <property type="entry name" value="MurB"/>
    <property type="match status" value="1"/>
</dbReference>
<evidence type="ECO:0000256" key="2">
    <source>
        <dbReference type="ARBA" id="ARBA00003921"/>
    </source>
</evidence>
<evidence type="ECO:0000256" key="7">
    <source>
        <dbReference type="ARBA" id="ARBA00015188"/>
    </source>
</evidence>
<dbReference type="InterPro" id="IPR016167">
    <property type="entry name" value="FAD-bd_PCMH_sub1"/>
</dbReference>
<dbReference type="InterPro" id="IPR036635">
    <property type="entry name" value="MurB_C_sf"/>
</dbReference>
<comment type="caution">
    <text evidence="22">The sequence shown here is derived from an EMBL/GenBank/DDBJ whole genome shotgun (WGS) entry which is preliminary data.</text>
</comment>
<keyword evidence="17 20" id="KW-0961">Cell wall biogenesis/degradation</keyword>
<dbReference type="EMBL" id="PIQE01000002">
    <property type="protein sequence ID" value="RUO72321.1"/>
    <property type="molecule type" value="Genomic_DNA"/>
</dbReference>
<gene>
    <name evidence="20" type="primary">murB</name>
    <name evidence="22" type="ORF">CWI80_07090</name>
</gene>
<evidence type="ECO:0000256" key="12">
    <source>
        <dbReference type="ARBA" id="ARBA00022857"/>
    </source>
</evidence>
<organism evidence="22 23">
    <name type="scientific">Pseudidiomarina sediminum</name>
    <dbReference type="NCBI Taxonomy" id="431675"/>
    <lineage>
        <taxon>Bacteria</taxon>
        <taxon>Pseudomonadati</taxon>
        <taxon>Pseudomonadota</taxon>
        <taxon>Gammaproteobacteria</taxon>
        <taxon>Alteromonadales</taxon>
        <taxon>Idiomarinaceae</taxon>
        <taxon>Pseudidiomarina</taxon>
    </lineage>
</organism>
<comment type="subcellular location">
    <subcellularLocation>
        <location evidence="3 20">Cytoplasm</location>
    </subcellularLocation>
</comment>
<dbReference type="GO" id="GO:0071949">
    <property type="term" value="F:FAD binding"/>
    <property type="evidence" value="ECO:0007669"/>
    <property type="project" value="InterPro"/>
</dbReference>
<dbReference type="NCBIfam" id="NF010478">
    <property type="entry name" value="PRK13903.1"/>
    <property type="match status" value="1"/>
</dbReference>
<dbReference type="GO" id="GO:0071555">
    <property type="term" value="P:cell wall organization"/>
    <property type="evidence" value="ECO:0007669"/>
    <property type="project" value="UniProtKB-KW"/>
</dbReference>
<evidence type="ECO:0000256" key="1">
    <source>
        <dbReference type="ARBA" id="ARBA00001974"/>
    </source>
</evidence>
<keyword evidence="14 20" id="KW-0573">Peptidoglycan synthesis</keyword>
<dbReference type="InterPro" id="IPR006094">
    <property type="entry name" value="Oxid_FAD_bind_N"/>
</dbReference>
<comment type="similarity">
    <text evidence="5 20">Belongs to the MurB family.</text>
</comment>
<evidence type="ECO:0000256" key="16">
    <source>
        <dbReference type="ARBA" id="ARBA00023306"/>
    </source>
</evidence>
<evidence type="ECO:0000313" key="23">
    <source>
        <dbReference type="Proteomes" id="UP000287022"/>
    </source>
</evidence>
<evidence type="ECO:0000256" key="20">
    <source>
        <dbReference type="HAMAP-Rule" id="MF_00037"/>
    </source>
</evidence>
<evidence type="ECO:0000256" key="10">
    <source>
        <dbReference type="ARBA" id="ARBA00022630"/>
    </source>
</evidence>
<evidence type="ECO:0000256" key="18">
    <source>
        <dbReference type="ARBA" id="ARBA00031026"/>
    </source>
</evidence>
<feature type="active site" evidence="20">
    <location>
        <position position="157"/>
    </location>
</feature>
<evidence type="ECO:0000256" key="4">
    <source>
        <dbReference type="ARBA" id="ARBA00004752"/>
    </source>
</evidence>
<dbReference type="UniPathway" id="UPA00219"/>
<dbReference type="GO" id="GO:0005829">
    <property type="term" value="C:cytosol"/>
    <property type="evidence" value="ECO:0007669"/>
    <property type="project" value="TreeGrafter"/>
</dbReference>
<evidence type="ECO:0000256" key="14">
    <source>
        <dbReference type="ARBA" id="ARBA00022984"/>
    </source>
</evidence>
<evidence type="ECO:0000313" key="22">
    <source>
        <dbReference type="EMBL" id="RUO72321.1"/>
    </source>
</evidence>
<keyword evidence="23" id="KW-1185">Reference proteome</keyword>
<feature type="active site" evidence="20">
    <location>
        <position position="321"/>
    </location>
</feature>
<evidence type="ECO:0000256" key="6">
    <source>
        <dbReference type="ARBA" id="ARBA00012518"/>
    </source>
</evidence>
<keyword evidence="9 20" id="KW-0132">Cell division</keyword>
<accession>A0A432Z371</accession>
<feature type="active site" description="Proton donor" evidence="20">
    <location>
        <position position="225"/>
    </location>
</feature>
<keyword evidence="12 20" id="KW-0521">NADP</keyword>
<keyword evidence="15 20" id="KW-0560">Oxidoreductase</keyword>
<dbReference type="Gene3D" id="3.30.465.10">
    <property type="match status" value="1"/>
</dbReference>
<evidence type="ECO:0000256" key="8">
    <source>
        <dbReference type="ARBA" id="ARBA00022490"/>
    </source>
</evidence>
<dbReference type="Gene3D" id="3.30.43.10">
    <property type="entry name" value="Uridine Diphospho-n-acetylenolpyruvylglucosamine Reductase, domain 2"/>
    <property type="match status" value="1"/>
</dbReference>
<evidence type="ECO:0000256" key="11">
    <source>
        <dbReference type="ARBA" id="ARBA00022827"/>
    </source>
</evidence>
<dbReference type="STRING" id="1122124.GCA_000423165_01730"/>
<dbReference type="GO" id="GO:0008762">
    <property type="term" value="F:UDP-N-acetylmuramate dehydrogenase activity"/>
    <property type="evidence" value="ECO:0007669"/>
    <property type="project" value="UniProtKB-UniRule"/>
</dbReference>
<dbReference type="GO" id="GO:0051301">
    <property type="term" value="P:cell division"/>
    <property type="evidence" value="ECO:0007669"/>
    <property type="project" value="UniProtKB-KW"/>
</dbReference>
<evidence type="ECO:0000256" key="5">
    <source>
        <dbReference type="ARBA" id="ARBA00010485"/>
    </source>
</evidence>
<keyword evidence="10 20" id="KW-0285">Flavoprotein</keyword>
<keyword evidence="11 20" id="KW-0274">FAD</keyword>
<keyword evidence="13 20" id="KW-0133">Cell shape</keyword>
<evidence type="ECO:0000256" key="13">
    <source>
        <dbReference type="ARBA" id="ARBA00022960"/>
    </source>
</evidence>
<dbReference type="RefSeq" id="WP_051206888.1">
    <property type="nucleotide sequence ID" value="NZ_PIQE01000002.1"/>
</dbReference>
<feature type="domain" description="FAD-binding PCMH-type" evidence="21">
    <location>
        <begin position="18"/>
        <end position="180"/>
    </location>
</feature>
<evidence type="ECO:0000259" key="21">
    <source>
        <dbReference type="PROSITE" id="PS51387"/>
    </source>
</evidence>
<evidence type="ECO:0000256" key="19">
    <source>
        <dbReference type="ARBA" id="ARBA00048914"/>
    </source>
</evidence>
<reference evidence="23" key="1">
    <citation type="journal article" date="2018" name="Front. Microbiol.">
        <title>Genome-Based Analysis Reveals the Taxonomy and Diversity of the Family Idiomarinaceae.</title>
        <authorList>
            <person name="Liu Y."/>
            <person name="Lai Q."/>
            <person name="Shao Z."/>
        </authorList>
    </citation>
    <scope>NUCLEOTIDE SEQUENCE [LARGE SCALE GENOMIC DNA]</scope>
    <source>
        <strain evidence="23">c121</strain>
    </source>
</reference>
<sequence length="333" mass="36590">MTTHSSNISLKSLHTFQLPYKAATMVAITSAEQLSQLEDDYWVLGEGSNTIFTTDFIKPLVRILIRGIEITETSDTYDVSVGAGENWHRFVTTMLDQDVKGLENLALIPGSVGAAPVQNIGAYGIEVSRYIKSVDAWDRHECKLVTFTKAQCAFGYRDSIFKRSQGRFVITQVQFSFPKTWQATLSYGALAELPADASAQQIKAEVIRIRNAKLPNPNDIPNAGSFFKNPVISLEEFSALQERYPEIPSFAVDATQVKLAAGWLIDRLGLKGFQCGGARVHDKQALVLTNAGSATGADVLALARTVQERVQEHFGVTLEAEVRLLGAEELVHL</sequence>
<dbReference type="PANTHER" id="PTHR21071:SF4">
    <property type="entry name" value="UDP-N-ACETYLENOLPYRUVOYLGLUCOSAMINE REDUCTASE"/>
    <property type="match status" value="1"/>
</dbReference>
<dbReference type="InterPro" id="IPR003170">
    <property type="entry name" value="MurB"/>
</dbReference>
<keyword evidence="8 20" id="KW-0963">Cytoplasm</keyword>
<evidence type="ECO:0000256" key="17">
    <source>
        <dbReference type="ARBA" id="ARBA00023316"/>
    </source>
</evidence>
<keyword evidence="16 20" id="KW-0131">Cell cycle</keyword>
<dbReference type="NCBIfam" id="TIGR00179">
    <property type="entry name" value="murB"/>
    <property type="match status" value="1"/>
</dbReference>
<comment type="pathway">
    <text evidence="4 20">Cell wall biogenesis; peptidoglycan biosynthesis.</text>
</comment>
<dbReference type="SUPFAM" id="SSF56194">
    <property type="entry name" value="Uridine diphospho-N-Acetylenolpyruvylglucosamine reductase, MurB, C-terminal domain"/>
    <property type="match status" value="1"/>
</dbReference>
<dbReference type="SUPFAM" id="SSF56176">
    <property type="entry name" value="FAD-binding/transporter-associated domain-like"/>
    <property type="match status" value="1"/>
</dbReference>
<dbReference type="GO" id="GO:0008360">
    <property type="term" value="P:regulation of cell shape"/>
    <property type="evidence" value="ECO:0007669"/>
    <property type="project" value="UniProtKB-KW"/>
</dbReference>
<proteinExistence type="inferred from homology"/>
<evidence type="ECO:0000256" key="3">
    <source>
        <dbReference type="ARBA" id="ARBA00004496"/>
    </source>
</evidence>
<dbReference type="InterPro" id="IPR036318">
    <property type="entry name" value="FAD-bd_PCMH-like_sf"/>
</dbReference>
<dbReference type="GO" id="GO:0009252">
    <property type="term" value="P:peptidoglycan biosynthetic process"/>
    <property type="evidence" value="ECO:0007669"/>
    <property type="project" value="UniProtKB-UniRule"/>
</dbReference>
<dbReference type="EC" id="1.3.1.98" evidence="6 20"/>
<dbReference type="Proteomes" id="UP000287022">
    <property type="component" value="Unassembled WGS sequence"/>
</dbReference>
<protein>
    <recommendedName>
        <fullName evidence="7 20">UDP-N-acetylenolpyruvoylglucosamine reductase</fullName>
        <ecNumber evidence="6 20">1.3.1.98</ecNumber>
    </recommendedName>
    <alternativeName>
        <fullName evidence="18 20">UDP-N-acetylmuramate dehydrogenase</fullName>
    </alternativeName>
</protein>
<dbReference type="Pfam" id="PF02873">
    <property type="entry name" value="MurB_C"/>
    <property type="match status" value="1"/>
</dbReference>
<dbReference type="Gene3D" id="3.90.78.10">
    <property type="entry name" value="UDP-N-acetylenolpyruvoylglucosamine reductase, C-terminal domain"/>
    <property type="match status" value="1"/>
</dbReference>
<dbReference type="Pfam" id="PF01565">
    <property type="entry name" value="FAD_binding_4"/>
    <property type="match status" value="1"/>
</dbReference>
<dbReference type="InterPro" id="IPR016166">
    <property type="entry name" value="FAD-bd_PCMH"/>
</dbReference>
<comment type="function">
    <text evidence="2 20">Cell wall formation.</text>
</comment>
<evidence type="ECO:0000256" key="9">
    <source>
        <dbReference type="ARBA" id="ARBA00022618"/>
    </source>
</evidence>
<evidence type="ECO:0000256" key="15">
    <source>
        <dbReference type="ARBA" id="ARBA00023002"/>
    </source>
</evidence>